<accession>A0A0X3UQ27</accession>
<feature type="signal peptide" evidence="2">
    <location>
        <begin position="1"/>
        <end position="26"/>
    </location>
</feature>
<keyword evidence="5" id="KW-1185">Reference proteome</keyword>
<evidence type="ECO:0000259" key="3">
    <source>
        <dbReference type="Pfam" id="PF07510"/>
    </source>
</evidence>
<evidence type="ECO:0000313" key="4">
    <source>
        <dbReference type="EMBL" id="KUL34624.1"/>
    </source>
</evidence>
<feature type="region of interest" description="Disordered" evidence="1">
    <location>
        <begin position="25"/>
        <end position="51"/>
    </location>
</feature>
<dbReference type="RefSeq" id="WP_067690905.1">
    <property type="nucleotide sequence ID" value="NZ_LLZH01000121.1"/>
</dbReference>
<gene>
    <name evidence="4" type="ORF">ADL15_16295</name>
</gene>
<dbReference type="PANTHER" id="PTHR24094:SF15">
    <property type="entry name" value="AMP-DEPENDENT SYNTHETASE_LIGASE DOMAIN-CONTAINING PROTEIN-RELATED"/>
    <property type="match status" value="1"/>
</dbReference>
<feature type="domain" description="GmrSD restriction endonucleases C-terminal" evidence="3">
    <location>
        <begin position="104"/>
        <end position="216"/>
    </location>
</feature>
<dbReference type="PANTHER" id="PTHR24094">
    <property type="entry name" value="SECRETED PROTEIN"/>
    <property type="match status" value="1"/>
</dbReference>
<evidence type="ECO:0000256" key="1">
    <source>
        <dbReference type="SAM" id="MobiDB-lite"/>
    </source>
</evidence>
<dbReference type="InterPro" id="IPR011089">
    <property type="entry name" value="GmrSD_C"/>
</dbReference>
<dbReference type="EMBL" id="LLZH01000121">
    <property type="protein sequence ID" value="KUL34624.1"/>
    <property type="molecule type" value="Genomic_DNA"/>
</dbReference>
<dbReference type="Proteomes" id="UP000053244">
    <property type="component" value="Unassembled WGS sequence"/>
</dbReference>
<dbReference type="Pfam" id="PF07510">
    <property type="entry name" value="GmrSD_C"/>
    <property type="match status" value="1"/>
</dbReference>
<comment type="caution">
    <text evidence="4">The sequence shown here is derived from an EMBL/GenBank/DDBJ whole genome shotgun (WGS) entry which is preliminary data.</text>
</comment>
<organism evidence="4 5">
    <name type="scientific">Actinoplanes awajinensis subsp. mycoplanecinus</name>
    <dbReference type="NCBI Taxonomy" id="135947"/>
    <lineage>
        <taxon>Bacteria</taxon>
        <taxon>Bacillati</taxon>
        <taxon>Actinomycetota</taxon>
        <taxon>Actinomycetes</taxon>
        <taxon>Micromonosporales</taxon>
        <taxon>Micromonosporaceae</taxon>
        <taxon>Actinoplanes</taxon>
    </lineage>
</organism>
<sequence length="222" mass="23805">MPPRSSRWIPFLLAATLIAGCDVADAGDPGSTSPTGSGSGSGSGSGNAKTAEDQLAKLTVVAKTGTMAGYSREKFPHWKSAGKNCDTRDSVLERDGKNVKTSGCNVVAGTFTSFYDGVQLDSPTKVDIDHTVPLANAWRSGANKWTTDQREAFANDLDRPQLLAVSATSNRSKGDQDPSTWKPPAKDAWCDYSVDWVTVKSYYKLTVTEKERDALQDMLGTC</sequence>
<evidence type="ECO:0000256" key="2">
    <source>
        <dbReference type="SAM" id="SignalP"/>
    </source>
</evidence>
<name>A0A0X3UQ27_9ACTN</name>
<dbReference type="PROSITE" id="PS51257">
    <property type="entry name" value="PROKAR_LIPOPROTEIN"/>
    <property type="match status" value="1"/>
</dbReference>
<proteinExistence type="predicted"/>
<protein>
    <recommendedName>
        <fullName evidence="3">GmrSD restriction endonucleases C-terminal domain-containing protein</fullName>
    </recommendedName>
</protein>
<keyword evidence="2" id="KW-0732">Signal</keyword>
<dbReference type="AlphaFoldDB" id="A0A0X3UQ27"/>
<feature type="chain" id="PRO_5007055187" description="GmrSD restriction endonucleases C-terminal domain-containing protein" evidence="2">
    <location>
        <begin position="27"/>
        <end position="222"/>
    </location>
</feature>
<dbReference type="OrthoDB" id="5196645at2"/>
<reference evidence="4 5" key="1">
    <citation type="submission" date="2015-10" db="EMBL/GenBank/DDBJ databases">
        <authorList>
            <person name="Gilbert D.G."/>
        </authorList>
    </citation>
    <scope>NUCLEOTIDE SEQUENCE [LARGE SCALE GENOMIC DNA]</scope>
    <source>
        <strain evidence="4 5">NRRL B-16712</strain>
    </source>
</reference>
<evidence type="ECO:0000313" key="5">
    <source>
        <dbReference type="Proteomes" id="UP000053244"/>
    </source>
</evidence>